<dbReference type="PANTHER" id="PTHR47514:SF2">
    <property type="entry name" value="TRANSKETOLASE"/>
    <property type="match status" value="1"/>
</dbReference>
<dbReference type="Pfam" id="PF00456">
    <property type="entry name" value="Transketolase_N"/>
    <property type="match status" value="1"/>
</dbReference>
<feature type="domain" description="Transketolase N-terminal" evidence="1">
    <location>
        <begin position="16"/>
        <end position="269"/>
    </location>
</feature>
<protein>
    <recommendedName>
        <fullName evidence="1">Transketolase N-terminal domain-containing protein</fullName>
    </recommendedName>
</protein>
<evidence type="ECO:0000259" key="1">
    <source>
        <dbReference type="Pfam" id="PF00456"/>
    </source>
</evidence>
<dbReference type="InterPro" id="IPR029061">
    <property type="entry name" value="THDP-binding"/>
</dbReference>
<gene>
    <name evidence="2" type="ORF">METZ01_LOCUS252332</name>
</gene>
<dbReference type="SUPFAM" id="SSF52518">
    <property type="entry name" value="Thiamin diphosphate-binding fold (THDP-binding)"/>
    <property type="match status" value="1"/>
</dbReference>
<dbReference type="Gene3D" id="3.40.50.970">
    <property type="match status" value="1"/>
</dbReference>
<accession>A0A382IIV7</accession>
<dbReference type="AlphaFoldDB" id="A0A382IIV7"/>
<sequence length="273" mass="30487">MQQDALNIGLDERSRYLRKMVVKTLDSGKRAHLGSAMSIMELIRVLYDDFLCYDIANPKDLSRDRFILSKGHGCLAQYVVLADKGFFDNKELLKFCHEDSILGGHPEYGKIPGVEASTGALGHGMPIGVGMALAAKLQKRKSRVAVIVGDGETNEGSIWEAAMSAAKHKLSNLTVFIDYNKIQSYGFVSEVLNPEPMTNKWASFGFMVKEINGHDVNELKKQLSKLPYSNEKPTAFICHTIKGKGFPFAENDPTWHHKSNLTDEEIQKMYDSI</sequence>
<name>A0A382IIV7_9ZZZZ</name>
<dbReference type="PANTHER" id="PTHR47514">
    <property type="entry name" value="TRANSKETOLASE N-TERMINAL SECTION-RELATED"/>
    <property type="match status" value="1"/>
</dbReference>
<dbReference type="CDD" id="cd02012">
    <property type="entry name" value="TPP_TK"/>
    <property type="match status" value="1"/>
</dbReference>
<evidence type="ECO:0000313" key="2">
    <source>
        <dbReference type="EMBL" id="SVB99478.1"/>
    </source>
</evidence>
<reference evidence="2" key="1">
    <citation type="submission" date="2018-05" db="EMBL/GenBank/DDBJ databases">
        <authorList>
            <person name="Lanie J.A."/>
            <person name="Ng W.-L."/>
            <person name="Kazmierczak K.M."/>
            <person name="Andrzejewski T.M."/>
            <person name="Davidsen T.M."/>
            <person name="Wayne K.J."/>
            <person name="Tettelin H."/>
            <person name="Glass J.I."/>
            <person name="Rusch D."/>
            <person name="Podicherti R."/>
            <person name="Tsui H.-C.T."/>
            <person name="Winkler M.E."/>
        </authorList>
    </citation>
    <scope>NUCLEOTIDE SEQUENCE</scope>
</reference>
<proteinExistence type="predicted"/>
<dbReference type="InterPro" id="IPR005474">
    <property type="entry name" value="Transketolase_N"/>
</dbReference>
<dbReference type="EMBL" id="UINC01067633">
    <property type="protein sequence ID" value="SVB99478.1"/>
    <property type="molecule type" value="Genomic_DNA"/>
</dbReference>
<organism evidence="2">
    <name type="scientific">marine metagenome</name>
    <dbReference type="NCBI Taxonomy" id="408172"/>
    <lineage>
        <taxon>unclassified sequences</taxon>
        <taxon>metagenomes</taxon>
        <taxon>ecological metagenomes</taxon>
    </lineage>
</organism>